<name>A0ABM8M4K2_9BURK</name>
<dbReference type="RefSeq" id="WP_049072321.1">
    <property type="nucleotide sequence ID" value="NZ_CP127192.1"/>
</dbReference>
<proteinExistence type="predicted"/>
<gene>
    <name evidence="1" type="ORF">LMG7053_05942</name>
</gene>
<comment type="caution">
    <text evidence="1">The sequence shown here is derived from an EMBL/GenBank/DDBJ whole genome shotgun (WGS) entry which is preliminary data.</text>
</comment>
<accession>A0ABM8M4K2</accession>
<evidence type="ECO:0008006" key="3">
    <source>
        <dbReference type="Google" id="ProtNLM"/>
    </source>
</evidence>
<protein>
    <recommendedName>
        <fullName evidence="3">Phage ABA sandwich domain-containing protein</fullName>
    </recommendedName>
</protein>
<organism evidence="1 2">
    <name type="scientific">Achromobacter ruhlandii</name>
    <dbReference type="NCBI Taxonomy" id="72557"/>
    <lineage>
        <taxon>Bacteria</taxon>
        <taxon>Pseudomonadati</taxon>
        <taxon>Pseudomonadota</taxon>
        <taxon>Betaproteobacteria</taxon>
        <taxon>Burkholderiales</taxon>
        <taxon>Alcaligenaceae</taxon>
        <taxon>Achromobacter</taxon>
    </lineage>
</organism>
<reference evidence="1 2" key="1">
    <citation type="submission" date="2020-04" db="EMBL/GenBank/DDBJ databases">
        <authorList>
            <person name="De Canck E."/>
        </authorList>
    </citation>
    <scope>NUCLEOTIDE SEQUENCE [LARGE SCALE GENOMIC DNA]</scope>
    <source>
        <strain evidence="1 2">LMG 7053</strain>
    </source>
</reference>
<keyword evidence="2" id="KW-1185">Reference proteome</keyword>
<evidence type="ECO:0000313" key="1">
    <source>
        <dbReference type="EMBL" id="CAB3959514.1"/>
    </source>
</evidence>
<dbReference type="EMBL" id="CADILJ010000127">
    <property type="protein sequence ID" value="CAB3959514.1"/>
    <property type="molecule type" value="Genomic_DNA"/>
</dbReference>
<dbReference type="Proteomes" id="UP000494161">
    <property type="component" value="Unassembled WGS sequence"/>
</dbReference>
<evidence type="ECO:0000313" key="2">
    <source>
        <dbReference type="Proteomes" id="UP000494161"/>
    </source>
</evidence>
<sequence length="106" mass="11894">MEDRELLELAAKASGIHDLKYWGAPCIPAAWIYDYQDAYTYKTWHPLTDDGDNRRLQVRLRLGLVPLEGGGWDCYSYTDAGEKMLATDMDPNRAVVLAAAAIGKEM</sequence>